<evidence type="ECO:0000313" key="2">
    <source>
        <dbReference type="EMBL" id="MCL6698536.1"/>
    </source>
</evidence>
<accession>A0ABT0RUQ1</accession>
<dbReference type="Pfam" id="PF06035">
    <property type="entry name" value="Peptidase_C93"/>
    <property type="match status" value="1"/>
</dbReference>
<dbReference type="InterPro" id="IPR010319">
    <property type="entry name" value="Transglutaminase-like_Cys_pept"/>
</dbReference>
<dbReference type="RefSeq" id="WP_249903940.1">
    <property type="nucleotide sequence ID" value="NZ_JAMGBA010000002.1"/>
</dbReference>
<keyword evidence="3" id="KW-1185">Reference proteome</keyword>
<dbReference type="EMBL" id="JAMGBA010000002">
    <property type="protein sequence ID" value="MCL6698536.1"/>
    <property type="molecule type" value="Genomic_DNA"/>
</dbReference>
<dbReference type="Gene3D" id="3.10.620.30">
    <property type="match status" value="1"/>
</dbReference>
<gene>
    <name evidence="2" type="ORF">LZ496_07025</name>
</gene>
<dbReference type="InterPro" id="IPR038765">
    <property type="entry name" value="Papain-like_cys_pep_sf"/>
</dbReference>
<organism evidence="2 3">
    <name type="scientific">Sphingomonas caseinilyticus</name>
    <dbReference type="NCBI Taxonomy" id="2908205"/>
    <lineage>
        <taxon>Bacteria</taxon>
        <taxon>Pseudomonadati</taxon>
        <taxon>Pseudomonadota</taxon>
        <taxon>Alphaproteobacteria</taxon>
        <taxon>Sphingomonadales</taxon>
        <taxon>Sphingomonadaceae</taxon>
        <taxon>Sphingomonas</taxon>
    </lineage>
</organism>
<dbReference type="PANTHER" id="PTHR39327">
    <property type="match status" value="1"/>
</dbReference>
<dbReference type="PANTHER" id="PTHR39327:SF1">
    <property type="entry name" value="BLR5470 PROTEIN"/>
    <property type="match status" value="1"/>
</dbReference>
<keyword evidence="1" id="KW-0732">Signal</keyword>
<dbReference type="SUPFAM" id="SSF54001">
    <property type="entry name" value="Cysteine proteinases"/>
    <property type="match status" value="1"/>
</dbReference>
<feature type="signal peptide" evidence="1">
    <location>
        <begin position="1"/>
        <end position="26"/>
    </location>
</feature>
<protein>
    <submittedName>
        <fullName evidence="2">Transglutaminase-like cysteine peptidase</fullName>
    </submittedName>
</protein>
<evidence type="ECO:0000256" key="1">
    <source>
        <dbReference type="SAM" id="SignalP"/>
    </source>
</evidence>
<sequence>MKTAALRFAHILPALAVAAFALPAQAQVVSAAYRGISKSEAILGGAPSALAAITARQDGAAYLQPAAAPSYYRPAVANYARPAISSDRPDVFNSVALSIGRSPLDARWSQVSGAGVGGNAGAFAASLRDQDVLSKLEAVNSYVNARVRFVDDRVQFGVADRWLAPADTLNRGRGDCEDFALAKRAMLRAAGVSDKDLYIVVLKDLSRRADHAVLIVRAAGRFLVLDNGTNRIVDSSDVQDYKPMLTFASNGRSYTHGYRRDLPPVTYAANRVTAPVVLAETRFEPSSGDDELPQVVQETASLVPTAVTL</sequence>
<feature type="chain" id="PRO_5046388165" evidence="1">
    <location>
        <begin position="27"/>
        <end position="309"/>
    </location>
</feature>
<comment type="caution">
    <text evidence="2">The sequence shown here is derived from an EMBL/GenBank/DDBJ whole genome shotgun (WGS) entry which is preliminary data.</text>
</comment>
<dbReference type="Proteomes" id="UP001203410">
    <property type="component" value="Unassembled WGS sequence"/>
</dbReference>
<reference evidence="2 3" key="1">
    <citation type="submission" date="2022-05" db="EMBL/GenBank/DDBJ databases">
        <authorList>
            <person name="Jo J.-H."/>
            <person name="Im W.-T."/>
        </authorList>
    </citation>
    <scope>NUCLEOTIDE SEQUENCE [LARGE SCALE GENOMIC DNA]</scope>
    <source>
        <strain evidence="2 3">NSE70-1</strain>
    </source>
</reference>
<proteinExistence type="predicted"/>
<evidence type="ECO:0000313" key="3">
    <source>
        <dbReference type="Proteomes" id="UP001203410"/>
    </source>
</evidence>
<name>A0ABT0RUQ1_9SPHN</name>